<feature type="domain" description="Peptidase M14" evidence="3">
    <location>
        <begin position="71"/>
        <end position="261"/>
    </location>
</feature>
<dbReference type="STRING" id="365046.Rta_01460"/>
<dbReference type="HOGENOM" id="CLU_054560_0_0_4"/>
<protein>
    <recommendedName>
        <fullName evidence="3">Peptidase M14 domain-containing protein</fullName>
    </recommendedName>
</protein>
<dbReference type="InterPro" id="IPR000834">
    <property type="entry name" value="Peptidase_M14"/>
</dbReference>
<name>F5Y3C2_RAMTT</name>
<dbReference type="PATRIC" id="fig|365046.3.peg.151"/>
<dbReference type="GO" id="GO:0004181">
    <property type="term" value="F:metallocarboxypeptidase activity"/>
    <property type="evidence" value="ECO:0007669"/>
    <property type="project" value="InterPro"/>
</dbReference>
<reference evidence="5" key="1">
    <citation type="submission" date="2006-01" db="EMBL/GenBank/DDBJ databases">
        <title>Genome of the cyst-dividing bacterium Ramlibacter tataouinensis.</title>
        <authorList>
            <person name="Barakat M."/>
            <person name="Ortet P."/>
            <person name="De Luca G."/>
            <person name="Jourlin-Castelli C."/>
            <person name="Ansaldi M."/>
            <person name="Py B."/>
            <person name="Fichant G."/>
            <person name="Coutinho P."/>
            <person name="Voulhoux R."/>
            <person name="Bastien O."/>
            <person name="Roy S."/>
            <person name="Marechal E."/>
            <person name="Henrissat B."/>
            <person name="Quentin Y."/>
            <person name="Noirot P."/>
            <person name="Filloux A."/>
            <person name="Mejean V."/>
            <person name="DuBow M."/>
            <person name="Barras F."/>
            <person name="Heulin T."/>
        </authorList>
    </citation>
    <scope>NUCLEOTIDE SEQUENCE [LARGE SCALE GENOMIC DNA]</scope>
    <source>
        <strain evidence="5">ATCC BAA-407 / DSM 14655 / LMG 21543 / TTB310</strain>
    </source>
</reference>
<organism evidence="4 5">
    <name type="scientific">Ramlibacter tataouinensis (strain ATCC BAA-407 / DSM 14655 / LMG 21543 / TTB310)</name>
    <dbReference type="NCBI Taxonomy" id="365046"/>
    <lineage>
        <taxon>Bacteria</taxon>
        <taxon>Pseudomonadati</taxon>
        <taxon>Pseudomonadota</taxon>
        <taxon>Betaproteobacteria</taxon>
        <taxon>Burkholderiales</taxon>
        <taxon>Comamonadaceae</taxon>
        <taxon>Ramlibacter</taxon>
    </lineage>
</organism>
<evidence type="ECO:0000313" key="5">
    <source>
        <dbReference type="Proteomes" id="UP000008385"/>
    </source>
</evidence>
<feature type="chain" id="PRO_5003331340" description="Peptidase M14 domain-containing protein" evidence="2">
    <location>
        <begin position="22"/>
        <end position="417"/>
    </location>
</feature>
<feature type="region of interest" description="Disordered" evidence="1">
    <location>
        <begin position="397"/>
        <end position="417"/>
    </location>
</feature>
<dbReference type="SUPFAM" id="SSF53187">
    <property type="entry name" value="Zn-dependent exopeptidases"/>
    <property type="match status" value="1"/>
</dbReference>
<dbReference type="GO" id="GO:0008270">
    <property type="term" value="F:zinc ion binding"/>
    <property type="evidence" value="ECO:0007669"/>
    <property type="project" value="InterPro"/>
</dbReference>
<dbReference type="KEGG" id="rta:Rta_01460"/>
<feature type="signal peptide" evidence="2">
    <location>
        <begin position="1"/>
        <end position="21"/>
    </location>
</feature>
<keyword evidence="5" id="KW-1185">Reference proteome</keyword>
<evidence type="ECO:0000256" key="1">
    <source>
        <dbReference type="SAM" id="MobiDB-lite"/>
    </source>
</evidence>
<keyword evidence="2" id="KW-0732">Signal</keyword>
<dbReference type="EMBL" id="CP000245">
    <property type="protein sequence ID" value="AEG91209.1"/>
    <property type="molecule type" value="Genomic_DNA"/>
</dbReference>
<dbReference type="eggNOG" id="COG2866">
    <property type="taxonomic scope" value="Bacteria"/>
</dbReference>
<reference evidence="4 5" key="2">
    <citation type="journal article" date="2011" name="PLoS ONE">
        <title>The Cyst-Dividing Bacterium Ramlibacter tataouinensis TTB310 Genome Reveals a Well-Stocked Toolbox for Adaptation to a Desert Environment.</title>
        <authorList>
            <person name="De Luca G."/>
            <person name="Barakat M."/>
            <person name="Ortet P."/>
            <person name="Fochesato S."/>
            <person name="Jourlin-Castelli C."/>
            <person name="Ansaldi M."/>
            <person name="Py B."/>
            <person name="Fichant G."/>
            <person name="Coutinho P.M."/>
            <person name="Voulhoux R."/>
            <person name="Bastien O."/>
            <person name="Marechal E."/>
            <person name="Henrissat B."/>
            <person name="Quentin Y."/>
            <person name="Noirot P."/>
            <person name="Filloux A."/>
            <person name="Mejean V."/>
            <person name="Dubow M.S."/>
            <person name="Barras F."/>
            <person name="Barbe V."/>
            <person name="Weissenbach J."/>
            <person name="Mihalcescu I."/>
            <person name="Vermeglio A."/>
            <person name="Achouak W."/>
            <person name="Heulin T."/>
        </authorList>
    </citation>
    <scope>NUCLEOTIDE SEQUENCE [LARGE SCALE GENOMIC DNA]</scope>
    <source>
        <strain evidence="5">ATCC BAA-407 / DSM 14655 / LMG 21543 / TTB310</strain>
    </source>
</reference>
<evidence type="ECO:0000313" key="4">
    <source>
        <dbReference type="EMBL" id="AEG91209.1"/>
    </source>
</evidence>
<evidence type="ECO:0000256" key="2">
    <source>
        <dbReference type="SAM" id="SignalP"/>
    </source>
</evidence>
<dbReference type="Gene3D" id="3.40.630.10">
    <property type="entry name" value="Zn peptidases"/>
    <property type="match status" value="1"/>
</dbReference>
<dbReference type="Proteomes" id="UP000008385">
    <property type="component" value="Chromosome"/>
</dbReference>
<accession>F5Y3C2</accession>
<dbReference type="AlphaFoldDB" id="F5Y3C2"/>
<sequence>MKKLFASLAMMSALVAPVAWAQNGPATVPNGPYGDNDSIASLRTYAQMIKALESSASNSGGAVQLHYAPWTSNTGRKVPYVVIGNGPTAALLIAQQHGDEMETSDSALNLIRTLGNNSMSSKAIRAALTVVVVPRVNVDGFDGENADGTPITDSAGRTTPWRQNYDPRFVVGSLPAFYQRGRGYDINRYHPFRPECPFDNPNFPNITTGVVSCETKDIDSKGPYLVSEGNPVPEAKNIRWINDQFKPVVALDMHHQGTRVNDGEMVTASALYPTAGATAVRLQNAGDLNAVARFASGQTMAKRVVVLIAQTLAQYPYANLSRYPGGTEPGISRNAYGLLGSGSVLLELRGGIGTKSGGYIQKIGYHASMAIVEQLARDPLLMAYDPNQADVLVVPANGIGPNPGPGSEGDDEHDHGG</sequence>
<dbReference type="RefSeq" id="WP_013899442.1">
    <property type="nucleotide sequence ID" value="NC_015677.1"/>
</dbReference>
<proteinExistence type="predicted"/>
<dbReference type="OrthoDB" id="5294005at2"/>
<dbReference type="Pfam" id="PF00246">
    <property type="entry name" value="Peptidase_M14"/>
    <property type="match status" value="1"/>
</dbReference>
<evidence type="ECO:0000259" key="3">
    <source>
        <dbReference type="Pfam" id="PF00246"/>
    </source>
</evidence>
<gene>
    <name evidence="4" type="ordered locus">Rta_01460</name>
</gene>
<dbReference type="GO" id="GO:0006508">
    <property type="term" value="P:proteolysis"/>
    <property type="evidence" value="ECO:0007669"/>
    <property type="project" value="InterPro"/>
</dbReference>